<proteinExistence type="predicted"/>
<name>A0ACC2Z713_9PEZI</name>
<dbReference type="Proteomes" id="UP001172680">
    <property type="component" value="Unassembled WGS sequence"/>
</dbReference>
<accession>A0ACC2Z713</accession>
<keyword evidence="2" id="KW-1185">Reference proteome</keyword>
<evidence type="ECO:0000313" key="1">
    <source>
        <dbReference type="EMBL" id="KAJ9643440.1"/>
    </source>
</evidence>
<dbReference type="EMBL" id="JAPDRP010000011">
    <property type="protein sequence ID" value="KAJ9643440.1"/>
    <property type="molecule type" value="Genomic_DNA"/>
</dbReference>
<sequence>MNETPPGGSRQSVTVPSFLNHDDEATYLAALRNICPDNLKGTPCKTKTACEDCYKVYKAWSNFVTNKGAPLCFEGFFHIDGETVFAHVVHTCHALLQNGSCTKKFCAFGHDHPEVRREIHEQRKFVAEENRQYHDVIHNVAVQRNPAKAAKKQRQKEKKAAAWEAAGT</sequence>
<comment type="caution">
    <text evidence="1">The sequence shown here is derived from an EMBL/GenBank/DDBJ whole genome shotgun (WGS) entry which is preliminary data.</text>
</comment>
<gene>
    <name evidence="1" type="ORF">H2199_004119</name>
</gene>
<protein>
    <submittedName>
        <fullName evidence="1">Uncharacterized protein</fullName>
    </submittedName>
</protein>
<evidence type="ECO:0000313" key="2">
    <source>
        <dbReference type="Proteomes" id="UP001172680"/>
    </source>
</evidence>
<organism evidence="1 2">
    <name type="scientific">Coniosporium tulheliwenetii</name>
    <dbReference type="NCBI Taxonomy" id="3383036"/>
    <lineage>
        <taxon>Eukaryota</taxon>
        <taxon>Fungi</taxon>
        <taxon>Dikarya</taxon>
        <taxon>Ascomycota</taxon>
        <taxon>Pezizomycotina</taxon>
        <taxon>Dothideomycetes</taxon>
        <taxon>Dothideomycetes incertae sedis</taxon>
        <taxon>Coniosporium</taxon>
    </lineage>
</organism>
<reference evidence="1" key="1">
    <citation type="submission" date="2022-10" db="EMBL/GenBank/DDBJ databases">
        <title>Culturing micro-colonial fungi from biological soil crusts in the Mojave desert and describing Neophaeococcomyces mojavensis, and introducing the new genera and species Taxawa tesnikishii.</title>
        <authorList>
            <person name="Kurbessoian T."/>
            <person name="Stajich J.E."/>
        </authorList>
    </citation>
    <scope>NUCLEOTIDE SEQUENCE</scope>
    <source>
        <strain evidence="1">JES_115</strain>
    </source>
</reference>